<feature type="signal peptide" evidence="2">
    <location>
        <begin position="1"/>
        <end position="19"/>
    </location>
</feature>
<reference evidence="3" key="1">
    <citation type="journal article" date="2020" name="Fungal Divers.">
        <title>Resolving the Mortierellaceae phylogeny through synthesis of multi-gene phylogenetics and phylogenomics.</title>
        <authorList>
            <person name="Vandepol N."/>
            <person name="Liber J."/>
            <person name="Desiro A."/>
            <person name="Na H."/>
            <person name="Kennedy M."/>
            <person name="Barry K."/>
            <person name="Grigoriev I.V."/>
            <person name="Miller A.N."/>
            <person name="O'Donnell K."/>
            <person name="Stajich J.E."/>
            <person name="Bonito G."/>
        </authorList>
    </citation>
    <scope>NUCLEOTIDE SEQUENCE</scope>
    <source>
        <strain evidence="3">KOD1015</strain>
    </source>
</reference>
<dbReference type="OrthoDB" id="1001765at2759"/>
<evidence type="ECO:0000313" key="4">
    <source>
        <dbReference type="Proteomes" id="UP000780801"/>
    </source>
</evidence>
<sequence>MLLMNIALAVTSVLVAVSAVPAPGEMTTENPTRTAIVANTTTSRPTRKPSPTSSPNATTILNYALAFEQLQADFYKQGLERFNATDFEAAGFNSTVRDQFAHIGNQTEDHVEAITSAIDQMNGMPFPGCNYTFPWNNVSDFAALAREIETVGISAYLGAAGGLSGAKPNNVTTLAASILSVKGRNAGYLNTLMNQTAAPYSFDTPLGAREVLSLGSTFISNCTVQIGLQPFPQLMVNMSSDGTRNLTLSYEGDNNRTANNTWCQFLYGNKVNVTSQANCTSLPEDVNGYVYIAVTNSSKPISAMSNNTQIIAGPALVFFDVPLANSTNSTEPSPTSTLQPSPTSETTVITTLTTESITVPVPTQSPQN</sequence>
<name>A0A9P6KD07_9FUNG</name>
<dbReference type="InterPro" id="IPR009078">
    <property type="entry name" value="Ferritin-like_SF"/>
</dbReference>
<dbReference type="PANTHER" id="PTHR31694">
    <property type="entry name" value="DESICCATION-LIKE PROTEIN"/>
    <property type="match status" value="1"/>
</dbReference>
<evidence type="ECO:0000256" key="2">
    <source>
        <dbReference type="SAM" id="SignalP"/>
    </source>
</evidence>
<dbReference type="PANTHER" id="PTHR31694:SF26">
    <property type="entry name" value="OS05G0151100 PROTEIN"/>
    <property type="match status" value="1"/>
</dbReference>
<protein>
    <recommendedName>
        <fullName evidence="5">Ferritin-like domain-containing protein</fullName>
    </recommendedName>
</protein>
<comment type="caution">
    <text evidence="3">The sequence shown here is derived from an EMBL/GenBank/DDBJ whole genome shotgun (WGS) entry which is preliminary data.</text>
</comment>
<feature type="compositionally biased region" description="Polar residues" evidence="1">
    <location>
        <begin position="27"/>
        <end position="39"/>
    </location>
</feature>
<organism evidence="3 4">
    <name type="scientific">Lunasporangiospora selenospora</name>
    <dbReference type="NCBI Taxonomy" id="979761"/>
    <lineage>
        <taxon>Eukaryota</taxon>
        <taxon>Fungi</taxon>
        <taxon>Fungi incertae sedis</taxon>
        <taxon>Mucoromycota</taxon>
        <taxon>Mortierellomycotina</taxon>
        <taxon>Mortierellomycetes</taxon>
        <taxon>Mortierellales</taxon>
        <taxon>Mortierellaceae</taxon>
        <taxon>Lunasporangiospora</taxon>
    </lineage>
</organism>
<gene>
    <name evidence="3" type="ORF">BGW38_002272</name>
</gene>
<dbReference type="Proteomes" id="UP000780801">
    <property type="component" value="Unassembled WGS sequence"/>
</dbReference>
<dbReference type="AlphaFoldDB" id="A0A9P6KD07"/>
<dbReference type="Pfam" id="PF13668">
    <property type="entry name" value="Ferritin_2"/>
    <property type="match status" value="1"/>
</dbReference>
<feature type="region of interest" description="Disordered" evidence="1">
    <location>
        <begin position="23"/>
        <end position="56"/>
    </location>
</feature>
<evidence type="ECO:0000256" key="1">
    <source>
        <dbReference type="SAM" id="MobiDB-lite"/>
    </source>
</evidence>
<feature type="chain" id="PRO_5040445579" description="Ferritin-like domain-containing protein" evidence="2">
    <location>
        <begin position="20"/>
        <end position="368"/>
    </location>
</feature>
<keyword evidence="4" id="KW-1185">Reference proteome</keyword>
<proteinExistence type="predicted"/>
<dbReference type="EMBL" id="JAABOA010001784">
    <property type="protein sequence ID" value="KAF9580899.1"/>
    <property type="molecule type" value="Genomic_DNA"/>
</dbReference>
<keyword evidence="2" id="KW-0732">Signal</keyword>
<evidence type="ECO:0008006" key="5">
    <source>
        <dbReference type="Google" id="ProtNLM"/>
    </source>
</evidence>
<dbReference type="SUPFAM" id="SSF47240">
    <property type="entry name" value="Ferritin-like"/>
    <property type="match status" value="1"/>
</dbReference>
<feature type="compositionally biased region" description="Low complexity" evidence="1">
    <location>
        <begin position="40"/>
        <end position="55"/>
    </location>
</feature>
<accession>A0A9P6KD07</accession>
<evidence type="ECO:0000313" key="3">
    <source>
        <dbReference type="EMBL" id="KAF9580899.1"/>
    </source>
</evidence>
<dbReference type="InterPro" id="IPR052965">
    <property type="entry name" value="Pigment-catalase-like"/>
</dbReference>